<protein>
    <submittedName>
        <fullName evidence="2">Uncharacterized protein</fullName>
    </submittedName>
</protein>
<sequence length="303" mass="34286">MPDIHPHHDQFAKLGKDKMKEKLCKCPTADSGTSVDATPTSLATGSQLQCLLAPTKSKVSSTTLQCLQKLQYTPAKKYHRKPSEKDLPEILQPVELFVGVFLRTLDKVHLTSESRENVSTFSLYLSEDFPTIEASLELASFFPSWNIGTVSKDDGTSAHQNTEYEIQLALALHASKFTAESEARKRQGESQENPEGEKEKYLKARSKELDILTNALHHWLQRCSYTFPKRVMADMLLPSTFSPDGRTIVKKYMHEYILDHGLENTKVTDPESAEIEAVEEIWSDKDFPVPMAHIRHVIPFQIL</sequence>
<dbReference type="AlphaFoldDB" id="A0A6A5WIX1"/>
<evidence type="ECO:0000313" key="2">
    <source>
        <dbReference type="EMBL" id="KAF2000101.1"/>
    </source>
</evidence>
<proteinExistence type="predicted"/>
<dbReference type="EMBL" id="ML977591">
    <property type="protein sequence ID" value="KAF2000101.1"/>
    <property type="molecule type" value="Genomic_DNA"/>
</dbReference>
<gene>
    <name evidence="2" type="ORF">P154DRAFT_576431</name>
</gene>
<organism evidence="2 3">
    <name type="scientific">Amniculicola lignicola CBS 123094</name>
    <dbReference type="NCBI Taxonomy" id="1392246"/>
    <lineage>
        <taxon>Eukaryota</taxon>
        <taxon>Fungi</taxon>
        <taxon>Dikarya</taxon>
        <taxon>Ascomycota</taxon>
        <taxon>Pezizomycotina</taxon>
        <taxon>Dothideomycetes</taxon>
        <taxon>Pleosporomycetidae</taxon>
        <taxon>Pleosporales</taxon>
        <taxon>Amniculicolaceae</taxon>
        <taxon>Amniculicola</taxon>
    </lineage>
</organism>
<keyword evidence="3" id="KW-1185">Reference proteome</keyword>
<feature type="region of interest" description="Disordered" evidence="1">
    <location>
        <begin position="181"/>
        <end position="200"/>
    </location>
</feature>
<name>A0A6A5WIX1_9PLEO</name>
<dbReference type="Proteomes" id="UP000799779">
    <property type="component" value="Unassembled WGS sequence"/>
</dbReference>
<evidence type="ECO:0000256" key="1">
    <source>
        <dbReference type="SAM" id="MobiDB-lite"/>
    </source>
</evidence>
<accession>A0A6A5WIX1</accession>
<reference evidence="2" key="1">
    <citation type="journal article" date="2020" name="Stud. Mycol.">
        <title>101 Dothideomycetes genomes: a test case for predicting lifestyles and emergence of pathogens.</title>
        <authorList>
            <person name="Haridas S."/>
            <person name="Albert R."/>
            <person name="Binder M."/>
            <person name="Bloem J."/>
            <person name="Labutti K."/>
            <person name="Salamov A."/>
            <person name="Andreopoulos B."/>
            <person name="Baker S."/>
            <person name="Barry K."/>
            <person name="Bills G."/>
            <person name="Bluhm B."/>
            <person name="Cannon C."/>
            <person name="Castanera R."/>
            <person name="Culley D."/>
            <person name="Daum C."/>
            <person name="Ezra D."/>
            <person name="Gonzalez J."/>
            <person name="Henrissat B."/>
            <person name="Kuo A."/>
            <person name="Liang C."/>
            <person name="Lipzen A."/>
            <person name="Lutzoni F."/>
            <person name="Magnuson J."/>
            <person name="Mondo S."/>
            <person name="Nolan M."/>
            <person name="Ohm R."/>
            <person name="Pangilinan J."/>
            <person name="Park H.-J."/>
            <person name="Ramirez L."/>
            <person name="Alfaro M."/>
            <person name="Sun H."/>
            <person name="Tritt A."/>
            <person name="Yoshinaga Y."/>
            <person name="Zwiers L.-H."/>
            <person name="Turgeon B."/>
            <person name="Goodwin S."/>
            <person name="Spatafora J."/>
            <person name="Crous P."/>
            <person name="Grigoriev I."/>
        </authorList>
    </citation>
    <scope>NUCLEOTIDE SEQUENCE</scope>
    <source>
        <strain evidence="2">CBS 123094</strain>
    </source>
</reference>
<evidence type="ECO:0000313" key="3">
    <source>
        <dbReference type="Proteomes" id="UP000799779"/>
    </source>
</evidence>